<keyword evidence="8" id="KW-1185">Reference proteome</keyword>
<evidence type="ECO:0000313" key="8">
    <source>
        <dbReference type="Proteomes" id="UP000031668"/>
    </source>
</evidence>
<organism evidence="7 8">
    <name type="scientific">Thelohanellus kitauei</name>
    <name type="common">Myxosporean</name>
    <dbReference type="NCBI Taxonomy" id="669202"/>
    <lineage>
        <taxon>Eukaryota</taxon>
        <taxon>Metazoa</taxon>
        <taxon>Cnidaria</taxon>
        <taxon>Myxozoa</taxon>
        <taxon>Myxosporea</taxon>
        <taxon>Bivalvulida</taxon>
        <taxon>Platysporina</taxon>
        <taxon>Myxobolidae</taxon>
        <taxon>Thelohanellus</taxon>
    </lineage>
</organism>
<proteinExistence type="inferred from homology"/>
<evidence type="ECO:0000256" key="3">
    <source>
        <dbReference type="ARBA" id="ARBA00023242"/>
    </source>
</evidence>
<dbReference type="GO" id="GO:0005667">
    <property type="term" value="C:transcription regulator complex"/>
    <property type="evidence" value="ECO:0007669"/>
    <property type="project" value="TreeGrafter"/>
</dbReference>
<accession>A0A0C2IVP9</accession>
<dbReference type="Gene3D" id="2.130.10.10">
    <property type="entry name" value="YVTN repeat-like/Quinoprotein amine dehydrogenase"/>
    <property type="match status" value="1"/>
</dbReference>
<feature type="region of interest" description="Disordered" evidence="5">
    <location>
        <begin position="133"/>
        <end position="171"/>
    </location>
</feature>
<dbReference type="OMA" id="NGMMQKK"/>
<dbReference type="OrthoDB" id="2624652at2759"/>
<comment type="subcellular location">
    <subcellularLocation>
        <location evidence="1">Nucleus</location>
    </subcellularLocation>
</comment>
<evidence type="ECO:0000259" key="6">
    <source>
        <dbReference type="Pfam" id="PF03920"/>
    </source>
</evidence>
<feature type="region of interest" description="Disordered" evidence="5">
    <location>
        <begin position="226"/>
        <end position="374"/>
    </location>
</feature>
<dbReference type="Pfam" id="PF00400">
    <property type="entry name" value="WD40"/>
    <property type="match status" value="3"/>
</dbReference>
<dbReference type="InterPro" id="IPR015943">
    <property type="entry name" value="WD40/YVTN_repeat-like_dom_sf"/>
</dbReference>
<keyword evidence="3" id="KW-0539">Nucleus</keyword>
<dbReference type="EMBL" id="JWZT01002428">
    <property type="protein sequence ID" value="KII69444.1"/>
    <property type="molecule type" value="Genomic_DNA"/>
</dbReference>
<dbReference type="GO" id="GO:0003714">
    <property type="term" value="F:transcription corepressor activity"/>
    <property type="evidence" value="ECO:0007669"/>
    <property type="project" value="TreeGrafter"/>
</dbReference>
<dbReference type="InterPro" id="IPR005617">
    <property type="entry name" value="Groucho/TLE_N"/>
</dbReference>
<keyword evidence="4" id="KW-0853">WD repeat</keyword>
<feature type="repeat" description="WD" evidence="4">
    <location>
        <begin position="579"/>
        <end position="620"/>
    </location>
</feature>
<evidence type="ECO:0000256" key="5">
    <source>
        <dbReference type="SAM" id="MobiDB-lite"/>
    </source>
</evidence>
<name>A0A0C2IVP9_THEKT</name>
<dbReference type="PRINTS" id="PR01850">
    <property type="entry name" value="GROUCHOFAMLY"/>
</dbReference>
<reference evidence="7 8" key="1">
    <citation type="journal article" date="2014" name="Genome Biol. Evol.">
        <title>The genome of the myxosporean Thelohanellus kitauei shows adaptations to nutrient acquisition within its fish host.</title>
        <authorList>
            <person name="Yang Y."/>
            <person name="Xiong J."/>
            <person name="Zhou Z."/>
            <person name="Huo F."/>
            <person name="Miao W."/>
            <person name="Ran C."/>
            <person name="Liu Y."/>
            <person name="Zhang J."/>
            <person name="Feng J."/>
            <person name="Wang M."/>
            <person name="Wang M."/>
            <person name="Wang L."/>
            <person name="Yao B."/>
        </authorList>
    </citation>
    <scope>NUCLEOTIDE SEQUENCE [LARGE SCALE GENOMIC DNA]</scope>
    <source>
        <strain evidence="7">Wuqing</strain>
    </source>
</reference>
<comment type="similarity">
    <text evidence="2">Belongs to the WD repeat Groucho/TLE family.</text>
</comment>
<feature type="domain" description="Groucho/TLE N-terminal Q-rich" evidence="6">
    <location>
        <begin position="22"/>
        <end position="119"/>
    </location>
</feature>
<dbReference type="SUPFAM" id="SSF50978">
    <property type="entry name" value="WD40 repeat-like"/>
    <property type="match status" value="1"/>
</dbReference>
<feature type="region of interest" description="Disordered" evidence="5">
    <location>
        <begin position="389"/>
        <end position="437"/>
    </location>
</feature>
<evidence type="ECO:0000256" key="2">
    <source>
        <dbReference type="ARBA" id="ARBA00005969"/>
    </source>
</evidence>
<comment type="caution">
    <text evidence="7">The sequence shown here is derived from an EMBL/GenBank/DDBJ whole genome shotgun (WGS) entry which is preliminary data.</text>
</comment>
<sequence length="784" mass="86709">MYPSRIPNNIHSGSNNNQLNAKEAISELCDRIKAEYTNMYSHIQSLKSELENTKTQKSEYERVYSLSHEMWYFFNTEVHKLVDVIKRLMAACVQQVPYLPSELQSSCIHLLEQVKIFTNADNILPMLPPLMPGAHGPSNQPNIPPPHPGIGPPSQHIMPPHMHGNPHPSPFPHHFMSYMSRMSGGGPPPNTSLIEPRDSYLPNLSENYRSVARDYHGFSVSENCNGIHKEKRESPNMVDKNRDRDSVSDHSLKQNSSENASESIAFQNNNAEVDEHGSAPEGTSDMAGFKEDGEGGNDTIYAGGNNDASSDPKSPSQVSDKKGVESENTRPLNPHRSPSKMASERPTPPMPKASRPPNMHPKPQSGSYYGSSIPKPALNGSYPAYTPPHFPPYPENMSPFPHNQPNSLRHPPAGPPLDFMPPGRNSLHHMHGGFGHPPPPYGHGHMYPSNYPHHMPNSYPPHLENGIPSSRSKNIYPNALAALSTLQHGDVVCATSFSNPLSYVFTGSKGIVKIWDISDVTIPKILSSLECLNDNYVRACKSFNSNKSLVVCGEHSSVGIWSLNRNSSSTLSVDKMCEFNNPASVCYNMAISPDERVIYCCCNDGTIVVWDIESGKLLRTIHAHMDGATSIDVPRDSNCIWTGGLDGVARCWDSRQYNKLYEFTFPTQVFSLCVSPSGDTVVVGLENRTIEINHKGDSDKAFAYRSVHRIHESCVLTVKMSNSGKWMLTSSKDNFTNCISIPDGKALFITRDKASILCTDISFDDKYVVTGSGDKKGIIYECVY</sequence>
<dbReference type="Pfam" id="PF03920">
    <property type="entry name" value="TLE_N"/>
    <property type="match status" value="1"/>
</dbReference>
<dbReference type="AlphaFoldDB" id="A0A0C2IVP9"/>
<dbReference type="InterPro" id="IPR036322">
    <property type="entry name" value="WD40_repeat_dom_sf"/>
</dbReference>
<feature type="compositionally biased region" description="Basic and acidic residues" evidence="5">
    <location>
        <begin position="319"/>
        <end position="328"/>
    </location>
</feature>
<feature type="compositionally biased region" description="Polar residues" evidence="5">
    <location>
        <begin position="306"/>
        <end position="318"/>
    </location>
</feature>
<evidence type="ECO:0000256" key="1">
    <source>
        <dbReference type="ARBA" id="ARBA00004123"/>
    </source>
</evidence>
<dbReference type="InterPro" id="IPR001680">
    <property type="entry name" value="WD40_rpt"/>
</dbReference>
<dbReference type="PROSITE" id="PS50082">
    <property type="entry name" value="WD_REPEATS_2"/>
    <property type="match status" value="2"/>
</dbReference>
<protein>
    <submittedName>
        <fullName evidence="7">Protein groucho-2</fullName>
    </submittedName>
</protein>
<feature type="region of interest" description="Disordered" evidence="5">
    <location>
        <begin position="179"/>
        <end position="198"/>
    </location>
</feature>
<feature type="compositionally biased region" description="Polar residues" evidence="5">
    <location>
        <begin position="253"/>
        <end position="271"/>
    </location>
</feature>
<dbReference type="InterPro" id="IPR009146">
    <property type="entry name" value="Groucho_enhance"/>
</dbReference>
<dbReference type="PANTHER" id="PTHR10814:SF21">
    <property type="entry name" value="PROTEIN GROUCHO"/>
    <property type="match status" value="1"/>
</dbReference>
<dbReference type="Proteomes" id="UP000031668">
    <property type="component" value="Unassembled WGS sequence"/>
</dbReference>
<evidence type="ECO:0000256" key="4">
    <source>
        <dbReference type="PROSITE-ProRule" id="PRU00221"/>
    </source>
</evidence>
<evidence type="ECO:0000313" key="7">
    <source>
        <dbReference type="EMBL" id="KII69444.1"/>
    </source>
</evidence>
<dbReference type="GO" id="GO:0005634">
    <property type="term" value="C:nucleus"/>
    <property type="evidence" value="ECO:0007669"/>
    <property type="project" value="UniProtKB-SubCell"/>
</dbReference>
<feature type="compositionally biased region" description="Pro residues" evidence="5">
    <location>
        <begin position="142"/>
        <end position="151"/>
    </location>
</feature>
<dbReference type="GO" id="GO:0090090">
    <property type="term" value="P:negative regulation of canonical Wnt signaling pathway"/>
    <property type="evidence" value="ECO:0007669"/>
    <property type="project" value="TreeGrafter"/>
</dbReference>
<feature type="compositionally biased region" description="Basic and acidic residues" evidence="5">
    <location>
        <begin position="227"/>
        <end position="252"/>
    </location>
</feature>
<gene>
    <name evidence="7" type="ORF">RF11_11089</name>
</gene>
<dbReference type="SMART" id="SM00320">
    <property type="entry name" value="WD40"/>
    <property type="match status" value="7"/>
</dbReference>
<feature type="repeat" description="WD" evidence="4">
    <location>
        <begin position="621"/>
        <end position="662"/>
    </location>
</feature>
<dbReference type="PANTHER" id="PTHR10814">
    <property type="entry name" value="TRANSDUCIN-LIKE ENHANCER PROTEIN"/>
    <property type="match status" value="1"/>
</dbReference>